<dbReference type="GO" id="GO:0005774">
    <property type="term" value="C:vacuolar membrane"/>
    <property type="evidence" value="ECO:0007669"/>
    <property type="project" value="UniProtKB-ARBA"/>
</dbReference>
<keyword evidence="8 12" id="KW-0746">Sphingolipid metabolism</keyword>
<dbReference type="GO" id="GO:0006680">
    <property type="term" value="P:glucosylceramide catabolic process"/>
    <property type="evidence" value="ECO:0007669"/>
    <property type="project" value="TreeGrafter"/>
</dbReference>
<evidence type="ECO:0000313" key="16">
    <source>
        <dbReference type="Proteomes" id="UP001177023"/>
    </source>
</evidence>
<evidence type="ECO:0000256" key="12">
    <source>
        <dbReference type="RuleBase" id="RU361188"/>
    </source>
</evidence>
<comment type="catalytic activity">
    <reaction evidence="10">
        <text>a beta-D-glucosylceramide + H2O = an N-acyl-sphingoid base + D-glucose</text>
        <dbReference type="Rhea" id="RHEA:81447"/>
        <dbReference type="ChEBI" id="CHEBI:4167"/>
        <dbReference type="ChEBI" id="CHEBI:15377"/>
        <dbReference type="ChEBI" id="CHEBI:83264"/>
        <dbReference type="ChEBI" id="CHEBI:83273"/>
    </reaction>
    <physiologicalReaction direction="left-to-right" evidence="10">
        <dbReference type="Rhea" id="RHEA:81448"/>
    </physiologicalReaction>
</comment>
<dbReference type="GO" id="GO:0004348">
    <property type="term" value="F:glucosylceramidase activity"/>
    <property type="evidence" value="ECO:0007669"/>
    <property type="project" value="UniProtKB-EC"/>
</dbReference>
<dbReference type="Pfam" id="PF02055">
    <property type="entry name" value="Glyco_hydro_30"/>
    <property type="match status" value="1"/>
</dbReference>
<dbReference type="FunFam" id="3.20.20.80:FF:000030">
    <property type="entry name" value="Lysosomal acid glucosylceramidase"/>
    <property type="match status" value="1"/>
</dbReference>
<dbReference type="InterPro" id="IPR033453">
    <property type="entry name" value="Glyco_hydro_30_TIM-barrel"/>
</dbReference>
<keyword evidence="6" id="KW-0732">Signal</keyword>
<evidence type="ECO:0000256" key="9">
    <source>
        <dbReference type="ARBA" id="ARBA00023098"/>
    </source>
</evidence>
<evidence type="ECO:0000259" key="13">
    <source>
        <dbReference type="Pfam" id="PF02055"/>
    </source>
</evidence>
<dbReference type="AlphaFoldDB" id="A0AA36D2R2"/>
<comment type="catalytic activity">
    <reaction evidence="11">
        <text>an N-acyl-1-beta-D-glucosyl-15-methylhexadecasphing-4-enine + H2O = an N-acyl-15-methylhexadecasphing-4-enine + D-glucose</text>
        <dbReference type="Rhea" id="RHEA:34755"/>
        <dbReference type="ChEBI" id="CHEBI:4167"/>
        <dbReference type="ChEBI" id="CHEBI:15377"/>
        <dbReference type="ChEBI" id="CHEBI:70815"/>
        <dbReference type="ChEBI" id="CHEBI:70846"/>
    </reaction>
    <physiologicalReaction direction="left-to-right" evidence="11">
        <dbReference type="Rhea" id="RHEA:34756"/>
    </physiologicalReaction>
</comment>
<dbReference type="PANTHER" id="PTHR11069:SF23">
    <property type="entry name" value="LYSOSOMAL ACID GLUCOSYLCERAMIDASE"/>
    <property type="match status" value="1"/>
</dbReference>
<evidence type="ECO:0000256" key="2">
    <source>
        <dbReference type="ARBA" id="ARBA00004760"/>
    </source>
</evidence>
<comment type="catalytic activity">
    <reaction evidence="1">
        <text>a beta-D-glucosyl-(1&lt;-&gt;1')-N-acylsphing-4-enine + H2O = an N-acylsphing-4-enine + D-glucose</text>
        <dbReference type="Rhea" id="RHEA:13269"/>
        <dbReference type="ChEBI" id="CHEBI:4167"/>
        <dbReference type="ChEBI" id="CHEBI:15377"/>
        <dbReference type="ChEBI" id="CHEBI:22801"/>
        <dbReference type="ChEBI" id="CHEBI:52639"/>
        <dbReference type="EC" id="3.2.1.45"/>
    </reaction>
    <physiologicalReaction direction="left-to-right" evidence="1">
        <dbReference type="Rhea" id="RHEA:13270"/>
    </physiologicalReaction>
</comment>
<evidence type="ECO:0000256" key="6">
    <source>
        <dbReference type="ARBA" id="ARBA00022729"/>
    </source>
</evidence>
<feature type="domain" description="Glycosyl hydrolase family 30 beta sandwich" evidence="14">
    <location>
        <begin position="475"/>
        <end position="539"/>
    </location>
</feature>
<dbReference type="InterPro" id="IPR001139">
    <property type="entry name" value="Glyco_hydro_30"/>
</dbReference>
<dbReference type="PANTHER" id="PTHR11069">
    <property type="entry name" value="GLUCOSYLCERAMIDASE"/>
    <property type="match status" value="1"/>
</dbReference>
<dbReference type="InterPro" id="IPR033452">
    <property type="entry name" value="GH30_C"/>
</dbReference>
<dbReference type="PRINTS" id="PR00843">
    <property type="entry name" value="GLHYDRLASE30"/>
</dbReference>
<dbReference type="GO" id="GO:0016758">
    <property type="term" value="F:hexosyltransferase activity"/>
    <property type="evidence" value="ECO:0007669"/>
    <property type="project" value="UniProtKB-ARBA"/>
</dbReference>
<protein>
    <recommendedName>
        <fullName evidence="5 12">Glucosylceramidase</fullName>
        <ecNumber evidence="5 12">3.2.1.45</ecNumber>
    </recommendedName>
</protein>
<evidence type="ECO:0000256" key="3">
    <source>
        <dbReference type="ARBA" id="ARBA00004991"/>
    </source>
</evidence>
<evidence type="ECO:0000256" key="4">
    <source>
        <dbReference type="ARBA" id="ARBA00005382"/>
    </source>
</evidence>
<keyword evidence="16" id="KW-1185">Reference proteome</keyword>
<dbReference type="GO" id="GO:0005764">
    <property type="term" value="C:lysosome"/>
    <property type="evidence" value="ECO:0007669"/>
    <property type="project" value="UniProtKB-ARBA"/>
</dbReference>
<comment type="pathway">
    <text evidence="2">Lipid metabolism; sphingolipid metabolism.</text>
</comment>
<dbReference type="GO" id="GO:0051246">
    <property type="term" value="P:regulation of protein metabolic process"/>
    <property type="evidence" value="ECO:0007669"/>
    <property type="project" value="UniProtKB-ARBA"/>
</dbReference>
<dbReference type="GO" id="GO:0030163">
    <property type="term" value="P:protein catabolic process"/>
    <property type="evidence" value="ECO:0007669"/>
    <property type="project" value="UniProtKB-ARBA"/>
</dbReference>
<dbReference type="Proteomes" id="UP001177023">
    <property type="component" value="Unassembled WGS sequence"/>
</dbReference>
<dbReference type="GO" id="GO:0007040">
    <property type="term" value="P:lysosome organization"/>
    <property type="evidence" value="ECO:0007669"/>
    <property type="project" value="UniProtKB-ARBA"/>
</dbReference>
<feature type="domain" description="Glycosyl hydrolase family 30 TIM-barrel" evidence="13">
    <location>
        <begin position="129"/>
        <end position="472"/>
    </location>
</feature>
<dbReference type="Gene3D" id="3.20.20.80">
    <property type="entry name" value="Glycosidases"/>
    <property type="match status" value="1"/>
</dbReference>
<name>A0AA36D2R2_9BILA</name>
<dbReference type="EC" id="3.2.1.45" evidence="5 12"/>
<evidence type="ECO:0000313" key="15">
    <source>
        <dbReference type="EMBL" id="CAJ0579606.1"/>
    </source>
</evidence>
<proteinExistence type="inferred from homology"/>
<dbReference type="GO" id="GO:0032006">
    <property type="term" value="P:regulation of TOR signaling"/>
    <property type="evidence" value="ECO:0007669"/>
    <property type="project" value="UniProtKB-ARBA"/>
</dbReference>
<feature type="non-terminal residue" evidence="15">
    <location>
        <position position="1"/>
    </location>
</feature>
<evidence type="ECO:0000256" key="11">
    <source>
        <dbReference type="ARBA" id="ARBA00051345"/>
    </source>
</evidence>
<dbReference type="EMBL" id="CATQJA010002657">
    <property type="protein sequence ID" value="CAJ0579606.1"/>
    <property type="molecule type" value="Genomic_DNA"/>
</dbReference>
<dbReference type="SUPFAM" id="SSF51445">
    <property type="entry name" value="(Trans)glycosidases"/>
    <property type="match status" value="1"/>
</dbReference>
<comment type="similarity">
    <text evidence="4 12">Belongs to the glycosyl hydrolase 30 family.</text>
</comment>
<comment type="pathway">
    <text evidence="3">Sphingolipid metabolism.</text>
</comment>
<keyword evidence="9 12" id="KW-0443">Lipid metabolism</keyword>
<keyword evidence="12" id="KW-0326">Glycosidase</keyword>
<dbReference type="GO" id="GO:0006914">
    <property type="term" value="P:autophagy"/>
    <property type="evidence" value="ECO:0007669"/>
    <property type="project" value="UniProtKB-ARBA"/>
</dbReference>
<comment type="caution">
    <text evidence="15">The sequence shown here is derived from an EMBL/GenBank/DDBJ whole genome shotgun (WGS) entry which is preliminary data.</text>
</comment>
<evidence type="ECO:0000256" key="1">
    <source>
        <dbReference type="ARBA" id="ARBA00001013"/>
    </source>
</evidence>
<keyword evidence="7 12" id="KW-0378">Hydrolase</keyword>
<dbReference type="GO" id="GO:0005102">
    <property type="term" value="F:signaling receptor binding"/>
    <property type="evidence" value="ECO:0007669"/>
    <property type="project" value="UniProtKB-ARBA"/>
</dbReference>
<organism evidence="15 16">
    <name type="scientific">Mesorhabditis spiculigera</name>
    <dbReference type="NCBI Taxonomy" id="96644"/>
    <lineage>
        <taxon>Eukaryota</taxon>
        <taxon>Metazoa</taxon>
        <taxon>Ecdysozoa</taxon>
        <taxon>Nematoda</taxon>
        <taxon>Chromadorea</taxon>
        <taxon>Rhabditida</taxon>
        <taxon>Rhabditina</taxon>
        <taxon>Rhabditomorpha</taxon>
        <taxon>Rhabditoidea</taxon>
        <taxon>Rhabditidae</taxon>
        <taxon>Mesorhabditinae</taxon>
        <taxon>Mesorhabditis</taxon>
    </lineage>
</organism>
<reference evidence="15" key="1">
    <citation type="submission" date="2023-06" db="EMBL/GenBank/DDBJ databases">
        <authorList>
            <person name="Delattre M."/>
        </authorList>
    </citation>
    <scope>NUCLEOTIDE SEQUENCE</scope>
    <source>
        <strain evidence="15">AF72</strain>
    </source>
</reference>
<evidence type="ECO:0000256" key="7">
    <source>
        <dbReference type="ARBA" id="ARBA00022801"/>
    </source>
</evidence>
<dbReference type="GO" id="GO:0006066">
    <property type="term" value="P:alcohol metabolic process"/>
    <property type="evidence" value="ECO:0007669"/>
    <property type="project" value="UniProtKB-ARBA"/>
</dbReference>
<evidence type="ECO:0000256" key="5">
    <source>
        <dbReference type="ARBA" id="ARBA00012658"/>
    </source>
</evidence>
<evidence type="ECO:0000256" key="10">
    <source>
        <dbReference type="ARBA" id="ARBA00050474"/>
    </source>
</evidence>
<dbReference type="GO" id="GO:0010605">
    <property type="term" value="P:negative regulation of macromolecule metabolic process"/>
    <property type="evidence" value="ECO:0007669"/>
    <property type="project" value="UniProtKB-ARBA"/>
</dbReference>
<evidence type="ECO:0000259" key="14">
    <source>
        <dbReference type="Pfam" id="PF17189"/>
    </source>
</evidence>
<sequence length="546" mass="61447">MKLWLLTILWLYSGYAFKSPRRWAQFQRELLTNANGKCNEYRPFRDDKTRMVCVCDSGQCHRMPALGNITAGSSYHLASNMAGLRLATKRVRQGRKIDPSKIEGLCANVPKNGLKLKVKPSKKFQEMIGFGGAMTDAAAMNIDRMDNDEFEERLLGAYFSDEGLEYTLIRIPMASSDFSTREYSYVNTPNDFTLDSFHLAEEDDWKIKFIRKAQKMARYPIKAFGSPWSAPAWMKTTGHMKGGGKLNPGANYSEAWAQYFVRFIEDYNAQGVPIWGVTVQNEPSAGEDGEWKWQAMYFPPEDQANFVANHLGPALKQSKIASSVKIMIHDDFRGNLPEWADRTLANKEAAKYVDGIGVHWYGKADPERLSQTKEHHPDKFILGTEACAGSGGAKEHVRLGDWGRAEAYMVDMIQDFSHQVSGWVDWNLALDMGGGPNWVGNFVDSPILVNHTAHRFYLQPMLYAIAHFSKFVKPGAYRIDSSMQGNEEANLQSVAFENPDGSIVAVVYNSADCTVALNVEDEMGHVHGLQIDPRSFNTLLYKPEQP</sequence>
<evidence type="ECO:0000256" key="8">
    <source>
        <dbReference type="ARBA" id="ARBA00022919"/>
    </source>
</evidence>
<dbReference type="Pfam" id="PF17189">
    <property type="entry name" value="Glyco_hydro_30C"/>
    <property type="match status" value="1"/>
</dbReference>
<accession>A0AA36D2R2</accession>
<dbReference type="GO" id="GO:0042391">
    <property type="term" value="P:regulation of membrane potential"/>
    <property type="evidence" value="ECO:0007669"/>
    <property type="project" value="UniProtKB-ARBA"/>
</dbReference>
<dbReference type="GO" id="GO:0016241">
    <property type="term" value="P:regulation of macroautophagy"/>
    <property type="evidence" value="ECO:0007669"/>
    <property type="project" value="UniProtKB-ARBA"/>
</dbReference>
<dbReference type="GO" id="GO:0008202">
    <property type="term" value="P:steroid metabolic process"/>
    <property type="evidence" value="ECO:0007669"/>
    <property type="project" value="UniProtKB-ARBA"/>
</dbReference>
<gene>
    <name evidence="15" type="ORF">MSPICULIGERA_LOCUS17818</name>
</gene>
<dbReference type="InterPro" id="IPR017853">
    <property type="entry name" value="GH"/>
</dbReference>